<feature type="domain" description="Polysaccharide chain length determinant N-terminal" evidence="17">
    <location>
        <begin position="26"/>
        <end position="114"/>
    </location>
</feature>
<evidence type="ECO:0000256" key="2">
    <source>
        <dbReference type="ARBA" id="ARBA00007316"/>
    </source>
</evidence>
<evidence type="ECO:0000313" key="21">
    <source>
        <dbReference type="Proteomes" id="UP001139411"/>
    </source>
</evidence>
<keyword evidence="8 16" id="KW-0812">Transmembrane</keyword>
<evidence type="ECO:0000256" key="5">
    <source>
        <dbReference type="ARBA" id="ARBA00022475"/>
    </source>
</evidence>
<sequence length="776" mass="87666">MQEKRLEHITNINKGDSANVKKALTLLNDVRDYWHWVTVSLVFSVAFGLLYLRYNTPQFLVKASILVRDDAKGSEFGDAAFLESMGLSSMQSSVDNEIEILKSRTLMESVVEDLQLNVRYYSTGRVKTTELFKNSPFRLRFVSQAQHSKSPPGTYVVTIGAKGHYKLQLGSQTFTGILGDSIALPHGHCIVYRTSHLLNTEDQHSIVIQDRQILVDHYRKALIIAATNKFVSTVNLSLTDAIPAKGEAILDRLLRNYFKASIYDKNRVADSTIAFINQNLKQVSVELTDSEKAIERFQSLNHITDLSENVRQLLNQSAEYGRDKSKYEVQARTVDSLLQFLQANPHHIVPTQLLIQNQGFLSIVEKYNATQLALTNDLVTMHESHPNVLGLKAQLNRLRQDLIANLNAQHGDLRIGMLAMSSYNDDVQRELKRIPAIERLFFEAKRQQQIKQELYILLLKKGVETSISRSSTFANARIIDKPKAGPEPVKPNKQLVMLMSGFIGIGLPLAIIHLRHILNTKVTGKHDLADLLNIGLLAEISHNQSLETSVYSNSQSPIAEQFRVLRTNVQFLSAPRQNQVILLTSSMGGEGKSFIAVNLCGSLALTNKKVLLLELDLRRPRLAKDLMLKEEGFTNYILSDVNFEEYIQHPSSKHPFAFITAGSVPPNPAELLGLPKVDQLINSLKTRYDYIVLDTPPIGLVTDARLLSHLADISLYVVRQQFTFKSQLEIIKNIQDAKQLPRLHLILNDTKEMPGNNYGYYKQEKRHLFNAMRRKS</sequence>
<dbReference type="GO" id="GO:0005524">
    <property type="term" value="F:ATP binding"/>
    <property type="evidence" value="ECO:0007669"/>
    <property type="project" value="UniProtKB-KW"/>
</dbReference>
<dbReference type="EC" id="2.7.10.2" evidence="4"/>
<dbReference type="NCBIfam" id="TIGR01007">
    <property type="entry name" value="eps_fam"/>
    <property type="match status" value="1"/>
</dbReference>
<keyword evidence="12 16" id="KW-1133">Transmembrane helix</keyword>
<keyword evidence="14" id="KW-0829">Tyrosine-protein kinase</keyword>
<dbReference type="Gene3D" id="3.40.50.300">
    <property type="entry name" value="P-loop containing nucleotide triphosphate hydrolases"/>
    <property type="match status" value="1"/>
</dbReference>
<dbReference type="InterPro" id="IPR005702">
    <property type="entry name" value="Wzc-like_C"/>
</dbReference>
<comment type="catalytic activity">
    <reaction evidence="15">
        <text>L-tyrosyl-[protein] + ATP = O-phospho-L-tyrosyl-[protein] + ADP + H(+)</text>
        <dbReference type="Rhea" id="RHEA:10596"/>
        <dbReference type="Rhea" id="RHEA-COMP:10136"/>
        <dbReference type="Rhea" id="RHEA-COMP:20101"/>
        <dbReference type="ChEBI" id="CHEBI:15378"/>
        <dbReference type="ChEBI" id="CHEBI:30616"/>
        <dbReference type="ChEBI" id="CHEBI:46858"/>
        <dbReference type="ChEBI" id="CHEBI:61978"/>
        <dbReference type="ChEBI" id="CHEBI:456216"/>
        <dbReference type="EC" id="2.7.10.2"/>
    </reaction>
</comment>
<evidence type="ECO:0000256" key="3">
    <source>
        <dbReference type="ARBA" id="ARBA00008883"/>
    </source>
</evidence>
<dbReference type="CDD" id="cd05387">
    <property type="entry name" value="BY-kinase"/>
    <property type="match status" value="1"/>
</dbReference>
<gene>
    <name evidence="20" type="ORF">L0661_15075</name>
</gene>
<dbReference type="InterPro" id="IPR050445">
    <property type="entry name" value="Bact_polysacc_biosynth/exp"/>
</dbReference>
<evidence type="ECO:0000256" key="11">
    <source>
        <dbReference type="ARBA" id="ARBA00022840"/>
    </source>
</evidence>
<proteinExistence type="inferred from homology"/>
<dbReference type="PANTHER" id="PTHR32309">
    <property type="entry name" value="TYROSINE-PROTEIN KINASE"/>
    <property type="match status" value="1"/>
</dbReference>
<evidence type="ECO:0000259" key="18">
    <source>
        <dbReference type="Pfam" id="PF13614"/>
    </source>
</evidence>
<dbReference type="AlphaFoldDB" id="A0A9X1QEK2"/>
<evidence type="ECO:0000256" key="8">
    <source>
        <dbReference type="ARBA" id="ARBA00022692"/>
    </source>
</evidence>
<evidence type="ECO:0000256" key="16">
    <source>
        <dbReference type="SAM" id="Phobius"/>
    </source>
</evidence>
<evidence type="ECO:0000256" key="7">
    <source>
        <dbReference type="ARBA" id="ARBA00022679"/>
    </source>
</evidence>
<evidence type="ECO:0000256" key="13">
    <source>
        <dbReference type="ARBA" id="ARBA00023136"/>
    </source>
</evidence>
<dbReference type="InterPro" id="IPR032807">
    <property type="entry name" value="GNVR"/>
</dbReference>
<comment type="similarity">
    <text evidence="3">Belongs to the etk/wzc family.</text>
</comment>
<accession>A0A9X1QEK2</accession>
<dbReference type="Pfam" id="PF13807">
    <property type="entry name" value="GNVR"/>
    <property type="match status" value="1"/>
</dbReference>
<dbReference type="PANTHER" id="PTHR32309:SF13">
    <property type="entry name" value="FERRIC ENTEROBACTIN TRANSPORT PROTEIN FEPE"/>
    <property type="match status" value="1"/>
</dbReference>
<dbReference type="SUPFAM" id="SSF52540">
    <property type="entry name" value="P-loop containing nucleoside triphosphate hydrolases"/>
    <property type="match status" value="1"/>
</dbReference>
<evidence type="ECO:0000313" key="20">
    <source>
        <dbReference type="EMBL" id="MCF2499641.1"/>
    </source>
</evidence>
<evidence type="ECO:0000256" key="1">
    <source>
        <dbReference type="ARBA" id="ARBA00004429"/>
    </source>
</evidence>
<dbReference type="Pfam" id="PF02706">
    <property type="entry name" value="Wzz"/>
    <property type="match status" value="1"/>
</dbReference>
<comment type="subcellular location">
    <subcellularLocation>
        <location evidence="1">Cell inner membrane</location>
        <topology evidence="1">Multi-pass membrane protein</topology>
    </subcellularLocation>
</comment>
<dbReference type="GO" id="GO:0005886">
    <property type="term" value="C:plasma membrane"/>
    <property type="evidence" value="ECO:0007669"/>
    <property type="project" value="UniProtKB-SubCell"/>
</dbReference>
<reference evidence="20" key="1">
    <citation type="submission" date="2022-01" db="EMBL/GenBank/DDBJ databases">
        <title>Novel species in genus Dyadobacter.</title>
        <authorList>
            <person name="Ma C."/>
        </authorList>
    </citation>
    <scope>NUCLEOTIDE SEQUENCE</scope>
    <source>
        <strain evidence="20">CY357</strain>
    </source>
</reference>
<dbReference type="GO" id="GO:0004715">
    <property type="term" value="F:non-membrane spanning protein tyrosine kinase activity"/>
    <property type="evidence" value="ECO:0007669"/>
    <property type="project" value="UniProtKB-EC"/>
</dbReference>
<keyword evidence="10" id="KW-0418">Kinase</keyword>
<evidence type="ECO:0000259" key="19">
    <source>
        <dbReference type="Pfam" id="PF13807"/>
    </source>
</evidence>
<evidence type="ECO:0000256" key="10">
    <source>
        <dbReference type="ARBA" id="ARBA00022777"/>
    </source>
</evidence>
<keyword evidence="7 20" id="KW-0808">Transferase</keyword>
<protein>
    <recommendedName>
        <fullName evidence="4">non-specific protein-tyrosine kinase</fullName>
        <ecNumber evidence="4">2.7.10.2</ecNumber>
    </recommendedName>
</protein>
<dbReference type="InterPro" id="IPR003856">
    <property type="entry name" value="LPS_length_determ_N"/>
</dbReference>
<dbReference type="EMBL" id="JAKFFV010000008">
    <property type="protein sequence ID" value="MCF2499641.1"/>
    <property type="molecule type" value="Genomic_DNA"/>
</dbReference>
<evidence type="ECO:0000256" key="15">
    <source>
        <dbReference type="ARBA" id="ARBA00051245"/>
    </source>
</evidence>
<dbReference type="RefSeq" id="WP_235178333.1">
    <property type="nucleotide sequence ID" value="NZ_JAKFFV010000008.1"/>
</dbReference>
<dbReference type="Proteomes" id="UP001139411">
    <property type="component" value="Unassembled WGS sequence"/>
</dbReference>
<feature type="domain" description="Tyrosine-protein kinase G-rich" evidence="19">
    <location>
        <begin position="445"/>
        <end position="516"/>
    </location>
</feature>
<dbReference type="InterPro" id="IPR025669">
    <property type="entry name" value="AAA_dom"/>
</dbReference>
<keyword evidence="13 16" id="KW-0472">Membrane</keyword>
<feature type="transmembrane region" description="Helical" evidence="16">
    <location>
        <begin position="33"/>
        <end position="52"/>
    </location>
</feature>
<evidence type="ECO:0000259" key="17">
    <source>
        <dbReference type="Pfam" id="PF02706"/>
    </source>
</evidence>
<organism evidence="20 21">
    <name type="scientific">Dyadobacter chenhuakuii</name>
    <dbReference type="NCBI Taxonomy" id="2909339"/>
    <lineage>
        <taxon>Bacteria</taxon>
        <taxon>Pseudomonadati</taxon>
        <taxon>Bacteroidota</taxon>
        <taxon>Cytophagia</taxon>
        <taxon>Cytophagales</taxon>
        <taxon>Spirosomataceae</taxon>
        <taxon>Dyadobacter</taxon>
    </lineage>
</organism>
<evidence type="ECO:0000256" key="14">
    <source>
        <dbReference type="ARBA" id="ARBA00023137"/>
    </source>
</evidence>
<keyword evidence="6" id="KW-0997">Cell inner membrane</keyword>
<keyword evidence="11" id="KW-0067">ATP-binding</keyword>
<keyword evidence="9" id="KW-0547">Nucleotide-binding</keyword>
<dbReference type="Pfam" id="PF13614">
    <property type="entry name" value="AAA_31"/>
    <property type="match status" value="1"/>
</dbReference>
<keyword evidence="5" id="KW-1003">Cell membrane</keyword>
<feature type="domain" description="AAA" evidence="18">
    <location>
        <begin position="579"/>
        <end position="736"/>
    </location>
</feature>
<dbReference type="InterPro" id="IPR027417">
    <property type="entry name" value="P-loop_NTPase"/>
</dbReference>
<comment type="caution">
    <text evidence="20">The sequence shown here is derived from an EMBL/GenBank/DDBJ whole genome shotgun (WGS) entry which is preliminary data.</text>
</comment>
<evidence type="ECO:0000256" key="4">
    <source>
        <dbReference type="ARBA" id="ARBA00011903"/>
    </source>
</evidence>
<evidence type="ECO:0000256" key="12">
    <source>
        <dbReference type="ARBA" id="ARBA00022989"/>
    </source>
</evidence>
<evidence type="ECO:0000256" key="6">
    <source>
        <dbReference type="ARBA" id="ARBA00022519"/>
    </source>
</evidence>
<name>A0A9X1QEK2_9BACT</name>
<comment type="similarity">
    <text evidence="2">Belongs to the CpsD/CapB family.</text>
</comment>
<evidence type="ECO:0000256" key="9">
    <source>
        <dbReference type="ARBA" id="ARBA00022741"/>
    </source>
</evidence>